<gene>
    <name evidence="5" type="ORF">SCANT_v1c06000</name>
</gene>
<evidence type="ECO:0000256" key="2">
    <source>
        <dbReference type="ARBA" id="ARBA00022898"/>
    </source>
</evidence>
<dbReference type="STRING" id="362837.SCANT_v1c06000"/>
<dbReference type="RefSeq" id="WP_053946264.1">
    <property type="nucleotide sequence ID" value="NZ_CP012622.1"/>
</dbReference>
<dbReference type="PANTHER" id="PTHR32328">
    <property type="entry name" value="L-SERYL-TRNA(SEC) SELENIUM TRANSFERASE"/>
    <property type="match status" value="1"/>
</dbReference>
<dbReference type="PATRIC" id="fig|362837.3.peg.613"/>
<name>A0A0M5KJ86_9MOLU</name>
<evidence type="ECO:0000256" key="4">
    <source>
        <dbReference type="PIRSR" id="PIRSR618319-50"/>
    </source>
</evidence>
<dbReference type="PANTHER" id="PTHR32328:SF0">
    <property type="entry name" value="L-SERYL-TRNA(SEC) SELENIUM TRANSFERASE"/>
    <property type="match status" value="1"/>
</dbReference>
<dbReference type="AlphaFoldDB" id="A0A0M5KJ86"/>
<dbReference type="KEGG" id="scj:SCANT_v1c06000"/>
<dbReference type="InterPro" id="IPR018319">
    <property type="entry name" value="SelA-like"/>
</dbReference>
<dbReference type="InterPro" id="IPR015424">
    <property type="entry name" value="PyrdxlP-dep_Trfase"/>
</dbReference>
<dbReference type="Gene3D" id="3.40.640.10">
    <property type="entry name" value="Type I PLP-dependent aspartate aminotransferase-like (Major domain)"/>
    <property type="match status" value="1"/>
</dbReference>
<reference evidence="5 6" key="1">
    <citation type="journal article" date="2015" name="Genome Announc.">
        <title>Complete Genome Sequence of Spiroplasma cantharicola CC-1T (DSM 21588), a Bacterium Isolated from Soldier Beetle (Cantharis carolinus).</title>
        <authorList>
            <person name="Lo W.S."/>
            <person name="Liu P.Y."/>
            <person name="Kuo C.H."/>
        </authorList>
    </citation>
    <scope>NUCLEOTIDE SEQUENCE [LARGE SCALE GENOMIC DNA]</scope>
    <source>
        <strain evidence="5 6">CC-1</strain>
    </source>
</reference>
<organism evidence="5 6">
    <name type="scientific">Spiroplasma cantharicola</name>
    <dbReference type="NCBI Taxonomy" id="362837"/>
    <lineage>
        <taxon>Bacteria</taxon>
        <taxon>Bacillati</taxon>
        <taxon>Mycoplasmatota</taxon>
        <taxon>Mollicutes</taxon>
        <taxon>Entomoplasmatales</taxon>
        <taxon>Spiroplasmataceae</taxon>
        <taxon>Spiroplasma</taxon>
    </lineage>
</organism>
<evidence type="ECO:0000313" key="6">
    <source>
        <dbReference type="Proteomes" id="UP000063919"/>
    </source>
</evidence>
<dbReference type="EMBL" id="CP012622">
    <property type="protein sequence ID" value="ALD66506.1"/>
    <property type="molecule type" value="Genomic_DNA"/>
</dbReference>
<comment type="cofactor">
    <cofactor evidence="1 4">
        <name>pyridoxal 5'-phosphate</name>
        <dbReference type="ChEBI" id="CHEBI:597326"/>
    </cofactor>
</comment>
<keyword evidence="2 4" id="KW-0663">Pyridoxal phosphate</keyword>
<dbReference type="Pfam" id="PF03841">
    <property type="entry name" value="SelA"/>
    <property type="match status" value="1"/>
</dbReference>
<comment type="similarity">
    <text evidence="3">Belongs to the SelA family.</text>
</comment>
<sequence>MTKKFKKVINADGRMTILGVSKFNSNVAQAMEYAGNNFFIMSEFKEIVYDKIKKIIKSENVCVVNSASAGITLSACASIYKDKIYDVNKIIPDKKEIILAKGHNIDFGAPIESLLNLVNAKIMEAGYSNKCSIEDYKYYFNKNTAALLYVVSHHCVQKNMASLDEVIKLCKENNIVLIVDCAAEEDIWKYSNKDIDVVIFSGSKAIEGPTSGFVFGKNKIIIENIKKHQDIIGRTMKIGKENIFGLLSALENYKINKNNNFDEYLKIFSLNKNILCKKDIDTRGIERIRFEIVNKKNSAKELANYLKECDIAIYLRDYFAFQGYLDIDIRNINIEEAKIINKYITLFFEGR</sequence>
<evidence type="ECO:0000256" key="3">
    <source>
        <dbReference type="ARBA" id="ARBA00044507"/>
    </source>
</evidence>
<dbReference type="Proteomes" id="UP000063919">
    <property type="component" value="Chromosome"/>
</dbReference>
<dbReference type="GO" id="GO:0004125">
    <property type="term" value="F:L-seryl-tRNA(Sec) selenium transferase activity"/>
    <property type="evidence" value="ECO:0007669"/>
    <property type="project" value="TreeGrafter"/>
</dbReference>
<dbReference type="InterPro" id="IPR015421">
    <property type="entry name" value="PyrdxlP-dep_Trfase_major"/>
</dbReference>
<proteinExistence type="inferred from homology"/>
<evidence type="ECO:0000313" key="5">
    <source>
        <dbReference type="EMBL" id="ALD66506.1"/>
    </source>
</evidence>
<keyword evidence="6" id="KW-1185">Reference proteome</keyword>
<evidence type="ECO:0000256" key="1">
    <source>
        <dbReference type="ARBA" id="ARBA00001933"/>
    </source>
</evidence>
<feature type="modified residue" description="N6-(pyridoxal phosphate)lysine" evidence="4">
    <location>
        <position position="204"/>
    </location>
</feature>
<protein>
    <submittedName>
        <fullName evidence="5">L-seryl-tRNA selenocysteine synthase</fullName>
    </submittedName>
</protein>
<dbReference type="SUPFAM" id="SSF53383">
    <property type="entry name" value="PLP-dependent transferases"/>
    <property type="match status" value="1"/>
</dbReference>
<accession>A0A0M5KJ86</accession>
<dbReference type="OrthoDB" id="9787096at2"/>